<keyword evidence="2 8" id="KW-0479">Metal-binding</keyword>
<evidence type="ECO:0000256" key="5">
    <source>
        <dbReference type="ARBA" id="ARBA00022842"/>
    </source>
</evidence>
<feature type="binding site" evidence="8">
    <location>
        <position position="214"/>
    </location>
    <ligand>
        <name>Mn(2+)</name>
        <dbReference type="ChEBI" id="CHEBI:29035"/>
    </ligand>
</feature>
<keyword evidence="1 8" id="KW-0540">Nuclease</keyword>
<dbReference type="CDD" id="cd09719">
    <property type="entry name" value="Cas1_I-E"/>
    <property type="match status" value="1"/>
</dbReference>
<proteinExistence type="inferred from homology"/>
<keyword evidence="4 8" id="KW-0378">Hydrolase</keyword>
<dbReference type="GO" id="GO:0016787">
    <property type="term" value="F:hydrolase activity"/>
    <property type="evidence" value="ECO:0007669"/>
    <property type="project" value="UniProtKB-KW"/>
</dbReference>
<protein>
    <recommendedName>
        <fullName evidence="8">CRISPR-associated endonuclease Cas1</fullName>
        <ecNumber evidence="8">3.1.-.-</ecNumber>
    </recommendedName>
</protein>
<comment type="function">
    <text evidence="8">CRISPR (clustered regularly interspaced short palindromic repeat), is an adaptive immune system that provides protection against mobile genetic elements (viruses, transposable elements and conjugative plasmids). CRISPR clusters contain spacers, sequences complementary to antecedent mobile elements, and target invading nucleic acids. CRISPR clusters are transcribed and processed into CRISPR RNA (crRNA). Acts as a dsDNA endonuclease. Involved in the integration of spacer DNA into the CRISPR cassette.</text>
</comment>
<dbReference type="GO" id="GO:0051607">
    <property type="term" value="P:defense response to virus"/>
    <property type="evidence" value="ECO:0007669"/>
    <property type="project" value="UniProtKB-UniRule"/>
</dbReference>
<keyword evidence="10" id="KW-1185">Reference proteome</keyword>
<dbReference type="Proteomes" id="UP000324288">
    <property type="component" value="Chromosome"/>
</dbReference>
<feature type="binding site" evidence="8">
    <location>
        <position position="227"/>
    </location>
    <ligand>
        <name>Mn(2+)</name>
        <dbReference type="ChEBI" id="CHEBI:29035"/>
    </ligand>
</feature>
<dbReference type="Gene3D" id="3.100.10.20">
    <property type="entry name" value="CRISPR-associated endonuclease Cas1, N-terminal domain"/>
    <property type="match status" value="1"/>
</dbReference>
<dbReference type="HAMAP" id="MF_01470">
    <property type="entry name" value="Cas1"/>
    <property type="match status" value="1"/>
</dbReference>
<dbReference type="GO" id="GO:0043571">
    <property type="term" value="P:maintenance of CRISPR repeat elements"/>
    <property type="evidence" value="ECO:0007669"/>
    <property type="project" value="UniProtKB-UniRule"/>
</dbReference>
<dbReference type="InterPro" id="IPR042206">
    <property type="entry name" value="CRISPR-assoc_Cas1_C"/>
</dbReference>
<keyword evidence="8" id="KW-0464">Manganese</keyword>
<dbReference type="InterPro" id="IPR033641">
    <property type="entry name" value="Cas1_I-E"/>
</dbReference>
<gene>
    <name evidence="9" type="primary">ygbT</name>
    <name evidence="8" type="synonym">cas1</name>
    <name evidence="9" type="ORF">LC603019_00919</name>
</gene>
<dbReference type="InterPro" id="IPR042211">
    <property type="entry name" value="CRISPR-assoc_Cas1_N"/>
</dbReference>
<dbReference type="PANTHER" id="PTHR34353">
    <property type="entry name" value="CRISPR-ASSOCIATED ENDONUCLEASE CAS1 1"/>
    <property type="match status" value="1"/>
</dbReference>
<evidence type="ECO:0000256" key="1">
    <source>
        <dbReference type="ARBA" id="ARBA00022722"/>
    </source>
</evidence>
<dbReference type="GO" id="GO:0004520">
    <property type="term" value="F:DNA endonuclease activity"/>
    <property type="evidence" value="ECO:0007669"/>
    <property type="project" value="InterPro"/>
</dbReference>
<name>A0A5E3ZXG6_9ACTN</name>
<comment type="similarity">
    <text evidence="8">Belongs to the CRISPR-associated endonuclease Cas1 family.</text>
</comment>
<dbReference type="GO" id="GO:0003677">
    <property type="term" value="F:DNA binding"/>
    <property type="evidence" value="ECO:0007669"/>
    <property type="project" value="UniProtKB-KW"/>
</dbReference>
<dbReference type="Pfam" id="PF01867">
    <property type="entry name" value="Cas_Cas1"/>
    <property type="match status" value="1"/>
</dbReference>
<keyword evidence="5 8" id="KW-0460">Magnesium</keyword>
<dbReference type="EC" id="3.1.-.-" evidence="8"/>
<dbReference type="NCBIfam" id="TIGR03638">
    <property type="entry name" value="cas1_ECOLI"/>
    <property type="match status" value="1"/>
</dbReference>
<evidence type="ECO:0000256" key="2">
    <source>
        <dbReference type="ARBA" id="ARBA00022723"/>
    </source>
</evidence>
<evidence type="ECO:0000256" key="8">
    <source>
        <dbReference type="HAMAP-Rule" id="MF_01470"/>
    </source>
</evidence>
<sequence>MVKTPSQTPIERQALGRMENRISFLYIERAVVNRSGNALTITDERGTAHVPATQISVVLLGPGTKITHAAIALLGDSGTSTVWVGVNGVRYYAHGRSPARSSAMAEAQVKVWSNQRARLRCARRMYEMRFPNEDVSRLTMQQLRGREGYRVKNIYVREAARTGIPWDKRSYDPHDFDTGDDINKALSEGAAALYGVAYAVITGLGFIPSLGIVHTGTDSSFVYDIADLYKAEISIPAAFEATAQTWAGEPVSVRHVIRDKIVSTRLIPRMVHDLQELMNIPEELSTDCGDLFLWDELQVVPAGVNYEEQTAS</sequence>
<evidence type="ECO:0000256" key="4">
    <source>
        <dbReference type="ARBA" id="ARBA00022801"/>
    </source>
</evidence>
<dbReference type="RefSeq" id="WP_172621847.1">
    <property type="nucleotide sequence ID" value="NZ_LR584267.1"/>
</dbReference>
<evidence type="ECO:0000256" key="6">
    <source>
        <dbReference type="ARBA" id="ARBA00023118"/>
    </source>
</evidence>
<evidence type="ECO:0000313" key="9">
    <source>
        <dbReference type="EMBL" id="VHO00649.1"/>
    </source>
</evidence>
<evidence type="ECO:0000313" key="10">
    <source>
        <dbReference type="Proteomes" id="UP000324288"/>
    </source>
</evidence>
<evidence type="ECO:0000256" key="7">
    <source>
        <dbReference type="ARBA" id="ARBA00023125"/>
    </source>
</evidence>
<dbReference type="GO" id="GO:0046872">
    <property type="term" value="F:metal ion binding"/>
    <property type="evidence" value="ECO:0007669"/>
    <property type="project" value="UniProtKB-UniRule"/>
</dbReference>
<organism evidence="9 10">
    <name type="scientific">Lawsonella clevelandensis</name>
    <dbReference type="NCBI Taxonomy" id="1528099"/>
    <lineage>
        <taxon>Bacteria</taxon>
        <taxon>Bacillati</taxon>
        <taxon>Actinomycetota</taxon>
        <taxon>Actinomycetes</taxon>
        <taxon>Mycobacteriales</taxon>
        <taxon>Lawsonellaceae</taxon>
        <taxon>Lawsonella</taxon>
    </lineage>
</organism>
<reference evidence="9 10" key="1">
    <citation type="submission" date="2019-04" db="EMBL/GenBank/DDBJ databases">
        <authorList>
            <person name="Seth-Smith MB H."/>
            <person name="Seth-Smith H."/>
        </authorList>
    </citation>
    <scope>NUCLEOTIDE SEQUENCE [LARGE SCALE GENOMIC DNA]</scope>
    <source>
        <strain evidence="9">USB-603019</strain>
    </source>
</reference>
<keyword evidence="6 8" id="KW-0051">Antiviral defense</keyword>
<evidence type="ECO:0000256" key="3">
    <source>
        <dbReference type="ARBA" id="ARBA00022759"/>
    </source>
</evidence>
<dbReference type="AlphaFoldDB" id="A0A5E3ZXG6"/>
<dbReference type="EMBL" id="LR584267">
    <property type="protein sequence ID" value="VHO00649.1"/>
    <property type="molecule type" value="Genomic_DNA"/>
</dbReference>
<comment type="cofactor">
    <cofactor evidence="8">
        <name>Mg(2+)</name>
        <dbReference type="ChEBI" id="CHEBI:18420"/>
    </cofactor>
    <cofactor evidence="8">
        <name>Mn(2+)</name>
        <dbReference type="ChEBI" id="CHEBI:29035"/>
    </cofactor>
</comment>
<keyword evidence="3 8" id="KW-0255">Endonuclease</keyword>
<feature type="binding site" evidence="8">
    <location>
        <position position="147"/>
    </location>
    <ligand>
        <name>Mn(2+)</name>
        <dbReference type="ChEBI" id="CHEBI:29035"/>
    </ligand>
</feature>
<dbReference type="InterPro" id="IPR050646">
    <property type="entry name" value="Cas1"/>
</dbReference>
<keyword evidence="7 8" id="KW-0238">DNA-binding</keyword>
<comment type="subunit">
    <text evidence="8">Homodimer, forms a heterotetramer with a Cas2 homodimer.</text>
</comment>
<dbReference type="InterPro" id="IPR019851">
    <property type="entry name" value="CRISPR-assoc_Cas1_ECOLI"/>
</dbReference>
<accession>A0A5E3ZXG6</accession>
<dbReference type="InterPro" id="IPR002729">
    <property type="entry name" value="CRISPR-assoc_Cas1"/>
</dbReference>
<dbReference type="Gene3D" id="1.20.120.920">
    <property type="entry name" value="CRISPR-associated endonuclease Cas1, C-terminal domain"/>
    <property type="match status" value="1"/>
</dbReference>
<dbReference type="PANTHER" id="PTHR34353:SF3">
    <property type="entry name" value="CRISPR-ASSOCIATED ENDONUCLEASE CAS1"/>
    <property type="match status" value="1"/>
</dbReference>